<feature type="domain" description="Schizont-infected cell agglutination extracellular beta" evidence="2">
    <location>
        <begin position="675"/>
        <end position="839"/>
    </location>
</feature>
<dbReference type="Pfam" id="PF12879">
    <property type="entry name" value="SICA_C"/>
    <property type="match status" value="1"/>
</dbReference>
<dbReference type="EMBL" id="NETL01000022">
    <property type="protein sequence ID" value="OTN66823.1"/>
    <property type="molecule type" value="Genomic_DNA"/>
</dbReference>
<feature type="domain" description="Schizont-infected cell agglutination extracellular beta" evidence="2">
    <location>
        <begin position="1952"/>
        <end position="2138"/>
    </location>
</feature>
<evidence type="ECO:0000259" key="2">
    <source>
        <dbReference type="Pfam" id="PF12878"/>
    </source>
</evidence>
<dbReference type="InterPro" id="IPR024288">
    <property type="entry name" value="SICA_C"/>
</dbReference>
<dbReference type="InterPro" id="IPR024290">
    <property type="entry name" value="SICA_extracell_a"/>
</dbReference>
<dbReference type="Pfam" id="PF12887">
    <property type="entry name" value="SICA_alpha"/>
    <property type="match status" value="2"/>
</dbReference>
<name>A0A1Y3DPP3_PLAKN</name>
<evidence type="ECO:0000313" key="6">
    <source>
        <dbReference type="Proteomes" id="UP000195012"/>
    </source>
</evidence>
<comment type="caution">
    <text evidence="5">The sequence shown here is derived from an EMBL/GenBank/DDBJ whole genome shotgun (WGS) entry which is preliminary data.</text>
</comment>
<dbReference type="VEuPathDB" id="PlasmoDB:PKA1H_080043100"/>
<dbReference type="VEuPathDB" id="PlasmoDB:PKNH_0407200"/>
<feature type="domain" description="Schizont-infected cell agglutination extracellular alpha" evidence="4">
    <location>
        <begin position="18"/>
        <end position="210"/>
    </location>
</feature>
<protein>
    <submittedName>
        <fullName evidence="5">SICAvar-type I</fullName>
    </submittedName>
</protein>
<reference evidence="5 6" key="1">
    <citation type="submission" date="2017-05" db="EMBL/GenBank/DDBJ databases">
        <title>PacBio assembly of a Plasmodium knowlesi genome sequence with Hi-C correction and manual annotation of the SICAvar gene family.</title>
        <authorList>
            <person name="Lapp S.A."/>
            <person name="Geraldo J.A."/>
            <person name="Chien J.-T."/>
            <person name="Ay F."/>
            <person name="Pakala S.B."/>
            <person name="Batugedara G."/>
            <person name="Humphrey J.C."/>
            <person name="Debarry J.D."/>
            <person name="Le Roch K.G."/>
            <person name="Galinski M.R."/>
            <person name="Kissinger J.C."/>
        </authorList>
    </citation>
    <scope>NUCLEOTIDE SEQUENCE [LARGE SCALE GENOMIC DNA]</scope>
    <source>
        <strain evidence="6">Malayan Strain Pk1 (A+)</strain>
    </source>
</reference>
<dbReference type="VEuPathDB" id="PlasmoDB:PKA1H_140011900"/>
<dbReference type="VEuPathDB" id="PlasmoDB:PKNOH_S08501900"/>
<proteinExistence type="predicted"/>
<feature type="domain" description="Schizont-infected cell agglutination extracellular alpha" evidence="4">
    <location>
        <begin position="336"/>
        <end position="517"/>
    </location>
</feature>
<dbReference type="Pfam" id="PF12878">
    <property type="entry name" value="SICA_beta"/>
    <property type="match status" value="7"/>
</dbReference>
<dbReference type="InterPro" id="IPR024285">
    <property type="entry name" value="SICA_extracell_b"/>
</dbReference>
<evidence type="ECO:0000259" key="3">
    <source>
        <dbReference type="Pfam" id="PF12879"/>
    </source>
</evidence>
<evidence type="ECO:0000256" key="1">
    <source>
        <dbReference type="SAM" id="MobiDB-lite"/>
    </source>
</evidence>
<dbReference type="Proteomes" id="UP000195012">
    <property type="component" value="Unassembled WGS sequence"/>
</dbReference>
<feature type="domain" description="Schizont-infected cell agglutination extracellular beta" evidence="2">
    <location>
        <begin position="1724"/>
        <end position="1896"/>
    </location>
</feature>
<evidence type="ECO:0000259" key="4">
    <source>
        <dbReference type="Pfam" id="PF12887"/>
    </source>
</evidence>
<feature type="domain" description="Schizont-infected cell agglutination extracellular beta" evidence="2">
    <location>
        <begin position="1512"/>
        <end position="1683"/>
    </location>
</feature>
<feature type="domain" description="Schizont-infected cell agglutination extracellular beta" evidence="2">
    <location>
        <begin position="1086"/>
        <end position="1260"/>
    </location>
</feature>
<accession>A0A1Y3DPP3</accession>
<dbReference type="VEuPathDB" id="PlasmoDB:PKA1H_040011900"/>
<dbReference type="VEuPathDB" id="PlasmoDB:PKA1H_040012000"/>
<feature type="domain" description="Schizont-infected cell agglutination extracellular beta" evidence="2">
    <location>
        <begin position="880"/>
        <end position="1043"/>
    </location>
</feature>
<feature type="domain" description="Schizont-infected cell agglutination extracellular beta" evidence="2">
    <location>
        <begin position="1302"/>
        <end position="1470"/>
    </location>
</feature>
<organism evidence="5 6">
    <name type="scientific">Plasmodium knowlesi</name>
    <dbReference type="NCBI Taxonomy" id="5850"/>
    <lineage>
        <taxon>Eukaryota</taxon>
        <taxon>Sar</taxon>
        <taxon>Alveolata</taxon>
        <taxon>Apicomplexa</taxon>
        <taxon>Aconoidasida</taxon>
        <taxon>Haemosporida</taxon>
        <taxon>Plasmodiidae</taxon>
        <taxon>Plasmodium</taxon>
        <taxon>Plasmodium (Plasmodium)</taxon>
    </lineage>
</organism>
<sequence>MARAGAPGAGATSVPSGGLLEEWMNVILKEAQSGSTGTPLTADTAVDYLKQKLMGTWKELEDWLTHEGSNEMGTLCEDAAASARAGSSEEHYRKNLCKGIAEIKYFMNGIGTRRTIGINGKGTDKDDDPVITTLDDAQAYPRCIVGSVALNELYGDHCKLNEVIGHVSDKMEMQLRTHAKAATNFDKCAGITRRDIMFGRTLLHDEIKRWAGDQRKEGENGKGNWRVAYVWKLRGNVCKEQKKGDLTKLQQQRKENAAVTTNFLKLDNRETAGSSGGATLAEVLSDGNYKLDTNTLADALNNVIKDGKVETANVAKVMEKLEEATQKNIGAGAGSGLLEKWLQHHANGLTTGKDLSQAAKEITEKLKSDLNVTWEDLRSRLGSQESTEIAGLCGGAGKLTDRGGTWEHSMKEFCKGMVEVRYFTSGVKKGNTRSKVEVEAVREHEWYPRCIVAAVTLSTIYGNHCKLGPAVDLVKSSVEGKLKGKQGLNDMFDKCKGLTDRDILFGKSILGDEIKSWAEEDRGRAAQYDKDLAEYNAARGRGAGGLSSPQNRAKGRVGVVMQDRRKFCKPKEQGGQELNAEEQLKVNTKSMASFLLIGDSAKVGSSGSPNPFDILVNDELTLKNEIIEETLKDIVAGSINGQVDSSKVQAAMQKLGKEAEKTLAEACMKDSSKEFCQRLQCAQEYWKLKNNEQGQPDGDFWGKHAEDKLKNLFDVTTSGSSTTTGTNCDTIAGLDTANKAACKLFTAKLEHMYKNGSGGSDKYSDQMVQCLLLNAYAKKLKDQAKEKGYCSIDKGLQGAFSKSKEIMNSASGKCGPNGTNCFECKWDEKTEGELDKCTIPNGTGPTKAVNTKVVELFQNNNQTNKDEIQKTLANFNKENKLCERVNCAAHWWADKNKGKEHTDMWTEVQKQINELGKSMSDNQNNSLDSHCGTLSWKQKEVCLLFAKGLKYMYENTNDNGNDPAEASFKRTMMCAALNAYANKLKEDAKTKGAGKCDIEGGIKGAFEKSSVSMGNGASPCNDDNNPGCFKCTWDDSTFKNCKIDTNGNTGKTEVNNKLEGMLDEEDTGLKESLDKICLPCLDKDDLCERFQCVSEIWLKQKNGNSGKPLTTDDWKKVWEGADGVKGELGELSQKIQQNKSNVSTYCSSIQQEEGKEVCEFIAAGLESIYEIKAGQNGQGKSTKKDLEEQLFKRTMRCVLLNAFADKLEQLPCKDEKKVKDAIDKAFNDENDAIKTASEGCKKDGDKCFKCVREKNLMSCTLNSGKDKVNEKVQPMLEKDETLKKESLEKKICKPCTGENNGNFCTQLKCVADKWGERNKAKSNGTVTWNDMESDLKGRLGPLLTDMNKTQYQDPDGKYCTAWSDNDAHGVANKTACKLVAAGLQHISSIQESYSNGQENPYDNQEFKQLVSCLMLKGVVQKMKEDSNFCNIEPGINRAFEFANAIKEEHCTNDKLCIECKFTDSYDDCQIGNSPEEKVKDKLDSLLKDDKHKDNVEGTLTAITKTPGNSSSTLCLRLQCLASRVNASPSKNTFWEKNGEVGNLWTELSKEMNTEGTKDQNGCDKMEDNNGRDATKPERKACNYLHVGLRKLYDMTKGSSTTATPSSPGNEKILDKNPLLKQTVGCLLLHSYAKKMKEDAKCLVGSGIKKAFDTAVKNLNGSCNGTEPCVPCHWQEADYDKCQITITGTSDETTQTPVKDKLEQVQPKIDVTATETLTKINEMTTLCDYIRCAGPKWFKNKKETNGTSTQTWCDFWNDAVKTTLEGLFQKIEEEGMNNATKTDGPCKDFGDGNADSVERKACNHITAGLKYIDDIKSNVIGGSPNDQLLQQAVGCIALNLYADKIKQKSKNKCPIDEIKITEMFNEWNIINNSSCLTGSGNNNCFLCTRQPDFEDCNLLVDKDLIGTSTQSNGTCNDSEENKKVQEKMTKLLQDNSINTKMQPTLEKINKMDTFCSRLQCAAKQYYVEVKNKNGNSSRVNWNALKEDIGKELTALLNNMNDAKMQSDAAQYCNDGSKWNTKGHTERRTNRAACLHFAAGLQHIYKNKTKGPFKGPSFEQTMGCLFLKEYAKQLKDLAKEKKKGHSWVHPKCDIKEGIDHAFGKSKDIMKSVLPQCSKDTNGNNSCFVCTQNNDYGTCKIGIDSVKDNVEPLLKKKSDLMEKTLENTVCPILLTDLLTPFLPLAPVSIGLSAMAYYLWKYFGPLGKGGARFRRSPAEIRGPSVQEQVLDHVQQDGPHEYQLVKERKPRSAPTRTKRSGPVNRRTIIEIHFEVLDECQKGDTQLNQKDFLELLVQEFMGSEFMEEEKVPKEEVPMELVPIEEVPSLGSGLLV</sequence>
<feature type="region of interest" description="Disordered" evidence="1">
    <location>
        <begin position="1553"/>
        <end position="1575"/>
    </location>
</feature>
<feature type="domain" description="Schizont-infected cell agglutination C-terminal" evidence="3">
    <location>
        <begin position="2197"/>
        <end position="2327"/>
    </location>
</feature>
<evidence type="ECO:0000313" key="5">
    <source>
        <dbReference type="EMBL" id="OTN66823.1"/>
    </source>
</evidence>
<gene>
    <name evidence="5" type="ORF">PKNOH_S08501900</name>
</gene>